<dbReference type="Proteomes" id="UP000234530">
    <property type="component" value="Chromosome"/>
</dbReference>
<dbReference type="AlphaFoldDB" id="A0A2H5F160"/>
<evidence type="ECO:0000313" key="3">
    <source>
        <dbReference type="Proteomes" id="UP000234530"/>
    </source>
</evidence>
<proteinExistence type="predicted"/>
<evidence type="ECO:0000313" key="2">
    <source>
        <dbReference type="EMBL" id="AUH65276.1"/>
    </source>
</evidence>
<evidence type="ECO:0000256" key="1">
    <source>
        <dbReference type="SAM" id="MobiDB-lite"/>
    </source>
</evidence>
<protein>
    <submittedName>
        <fullName evidence="2">Uropathogenic specific protein</fullName>
    </submittedName>
</protein>
<sequence length="131" mass="12866">MPAAHRKGDIGSGHACHFPPTPATGGSPDVNVNGRAAMRVGDSYAPHACVAGHAPPHTRAMSAGSPTVFINGKPAGRRGDSIGCGGAAQSGSGDVFIDDRGVNLAAGLGVAIGGTECQVAQARQASPAMRG</sequence>
<feature type="region of interest" description="Disordered" evidence="1">
    <location>
        <begin position="1"/>
        <end position="34"/>
    </location>
</feature>
<keyword evidence="3" id="KW-1185">Reference proteome</keyword>
<dbReference type="RefSeq" id="WP_101753299.1">
    <property type="nucleotide sequence ID" value="NZ_CP025430.1"/>
</dbReference>
<dbReference type="Pfam" id="PF05488">
    <property type="entry name" value="PAAR_motif"/>
    <property type="match status" value="1"/>
</dbReference>
<gene>
    <name evidence="2" type="ORF">CX676_14810</name>
</gene>
<dbReference type="InterPro" id="IPR008727">
    <property type="entry name" value="PAAR_motif"/>
</dbReference>
<dbReference type="KEGG" id="pzh:CX676_14810"/>
<feature type="region of interest" description="Disordered" evidence="1">
    <location>
        <begin position="56"/>
        <end position="85"/>
    </location>
</feature>
<reference evidence="2 3" key="1">
    <citation type="journal article" date="2013" name="Antonie Van Leeuwenhoek">
        <title>Paracoccus zhejiangensis sp. nov., isolated from activated sludge in wastewater-treatment system.</title>
        <authorList>
            <person name="Wu Z.G."/>
            <person name="Zhang D.F."/>
            <person name="Liu Y.L."/>
            <person name="Wang F."/>
            <person name="Jiang X."/>
            <person name="Li C."/>
            <person name="Li S.P."/>
            <person name="Hong Q."/>
            <person name="Li W.J."/>
        </authorList>
    </citation>
    <scope>NUCLEOTIDE SEQUENCE [LARGE SCALE GENOMIC DNA]</scope>
    <source>
        <strain evidence="2 3">J6</strain>
    </source>
</reference>
<accession>A0A2H5F160</accession>
<dbReference type="CDD" id="cd14737">
    <property type="entry name" value="PAAR_1"/>
    <property type="match status" value="1"/>
</dbReference>
<name>A0A2H5F160_9RHOB</name>
<organism evidence="2 3">
    <name type="scientific">Paracoccus zhejiangensis</name>
    <dbReference type="NCBI Taxonomy" id="1077935"/>
    <lineage>
        <taxon>Bacteria</taxon>
        <taxon>Pseudomonadati</taxon>
        <taxon>Pseudomonadota</taxon>
        <taxon>Alphaproteobacteria</taxon>
        <taxon>Rhodobacterales</taxon>
        <taxon>Paracoccaceae</taxon>
        <taxon>Paracoccus</taxon>
    </lineage>
</organism>
<dbReference type="Gene3D" id="2.60.200.60">
    <property type="match status" value="1"/>
</dbReference>
<dbReference type="EMBL" id="CP025430">
    <property type="protein sequence ID" value="AUH65276.1"/>
    <property type="molecule type" value="Genomic_DNA"/>
</dbReference>
<dbReference type="OrthoDB" id="9807902at2"/>